<keyword evidence="7" id="KW-0833">Ubl conjugation pathway</keyword>
<feature type="domain" description="USP" evidence="13">
    <location>
        <begin position="226"/>
        <end position="1043"/>
    </location>
</feature>
<dbReference type="GO" id="GO:0008270">
    <property type="term" value="F:zinc ion binding"/>
    <property type="evidence" value="ECO:0007669"/>
    <property type="project" value="UniProtKB-KW"/>
</dbReference>
<sequence>MGKKVKKKAKSALREKLGPLMSPTTVPHDDTGNAESPVNGVVVIKDRGVCSHLDKGINLDKLSAKLQSSESSKCEDCRGNVADRRAKKGQGKHGKKGGANSKSETRAIWVCLECGHFACGGIGLPTTPQSHAVRHSKLNHHPLVVHYENHHLLWCFPCGKLVLGENSEDLKHKEVLSEVVKLLKRQPGEGSTVDVEDVWFGSASVTSAMKSDYSVSTDGKAGYSIRGLGNLGNTCFFNSVMQNLFAVNSLRDYFFKSDESVGPLSAAMRKLFLETSNEGGSKGVINPRSLFGILCNKSPQFRGYQQHDSHEFLRCLLDGMSTEELSFRKHSKPCEVSVKDLTFVDVFFGGKLSSTVSCLECCHASTIYEPFLDLSLPVPTKRPPPKRNQPPLRGKKPKLFPKRSSRNCSKASKESNSLPRKSVLDQSTSGNSSVEVHSIAQPAEPLALALVDSAFSDATGSYNVALDMGLSAEDLSAFQNPDSQPASQAVVEQMISSDASSWLDYLDPCPTSSDEVDAASETDDTSAINDSVKEDVRPQDASSTAASDSRIESNLENVAPEIPLDNAKNYDAPEPGAVAQEQSASLQFEDEQSVKPDSDGGILPEGSLTEDRLECDGGKDQSSSSCSQICAEDSNTSCRDNDHSSQNLDPKVMSCQNREAAKSSVDLIGADTEVSSTIVGSEQESLDFDGFGDMFNEPEESSGAKPLDNPGSVAKNGVNGSTSESDADEVDNANAPVTVDSCLAFFTKPEFLSKDEHAWQCDNCSRILREQREKSRKLQKPTSDAMPNGCEDGHPSSDGKTCDTEKIMNNKAEDDPSDGELLPHNEEILENGKCKVRNHVVGEINGTEIQSENVELQATNACPGSSECSDLRNLSLDPHQGECDSEKDVSVGNDLQSVKRETEVSEHDEVDSEKLKVKRDATKSILFSKAPAILTIHLKRFSQDVRGRLSKLNGHVSFKETIHLKPYMDPRCNEDSCTPSYRLVGVVEHLGTMRGGHYVAYVRGSPGYGDDGAWYHASDAYVRQASLDEVLRCEAYILFYERT</sequence>
<evidence type="ECO:0000256" key="5">
    <source>
        <dbReference type="ARBA" id="ARBA00022723"/>
    </source>
</evidence>
<keyword evidence="4 15" id="KW-0645">Protease</keyword>
<dbReference type="SUPFAM" id="SSF57850">
    <property type="entry name" value="RING/U-box"/>
    <property type="match status" value="1"/>
</dbReference>
<gene>
    <name evidence="15" type="primary">UBP2</name>
    <name evidence="15" type="ORF">AAHA92_28817</name>
</gene>
<keyword evidence="5" id="KW-0479">Metal-binding</keyword>
<dbReference type="PROSITE" id="PS00973">
    <property type="entry name" value="USP_2"/>
    <property type="match status" value="1"/>
</dbReference>
<dbReference type="InterPro" id="IPR028889">
    <property type="entry name" value="USP"/>
</dbReference>
<evidence type="ECO:0000256" key="9">
    <source>
        <dbReference type="ARBA" id="ARBA00022833"/>
    </source>
</evidence>
<dbReference type="PANTHER" id="PTHR24006">
    <property type="entry name" value="UBIQUITIN CARBOXYL-TERMINAL HYDROLASE"/>
    <property type="match status" value="1"/>
</dbReference>
<evidence type="ECO:0000256" key="6">
    <source>
        <dbReference type="ARBA" id="ARBA00022771"/>
    </source>
</evidence>
<dbReference type="PANTHER" id="PTHR24006:SF781">
    <property type="entry name" value="LD34905P"/>
    <property type="match status" value="1"/>
</dbReference>
<dbReference type="FunFam" id="3.30.40.10:FF:000900">
    <property type="entry name" value="Ubiquitinyl hydrolase 1"/>
    <property type="match status" value="1"/>
</dbReference>
<dbReference type="AlphaFoldDB" id="A0ABD1FWA7"/>
<comment type="similarity">
    <text evidence="2">Belongs to the peptidase C19 family.</text>
</comment>
<dbReference type="InterPro" id="IPR001394">
    <property type="entry name" value="Peptidase_C19_UCH"/>
</dbReference>
<comment type="function">
    <text evidence="10">Recognizes and hydrolyzes the peptide bond at the C-terminal Gly of ubiquitin. Involved in the processing of poly-ubiquitin precursors as well as that of ubiquitinated proteins. Is involved in resistance to the arginine analog canavanine (CAN).</text>
</comment>
<evidence type="ECO:0000256" key="1">
    <source>
        <dbReference type="ARBA" id="ARBA00000707"/>
    </source>
</evidence>
<dbReference type="SUPFAM" id="SSF54001">
    <property type="entry name" value="Cysteine proteinases"/>
    <property type="match status" value="1"/>
</dbReference>
<accession>A0ABD1FWA7</accession>
<dbReference type="Pfam" id="PF00443">
    <property type="entry name" value="UCH"/>
    <property type="match status" value="1"/>
</dbReference>
<dbReference type="InterPro" id="IPR013083">
    <property type="entry name" value="Znf_RING/FYVE/PHD"/>
</dbReference>
<evidence type="ECO:0000256" key="8">
    <source>
        <dbReference type="ARBA" id="ARBA00022801"/>
    </source>
</evidence>
<keyword evidence="9" id="KW-0862">Zinc</keyword>
<comment type="caution">
    <text evidence="15">The sequence shown here is derived from an EMBL/GenBank/DDBJ whole genome shotgun (WGS) entry which is preliminary data.</text>
</comment>
<dbReference type="Pfam" id="PF02148">
    <property type="entry name" value="zf-UBP"/>
    <property type="match status" value="1"/>
</dbReference>
<dbReference type="Proteomes" id="UP001567538">
    <property type="component" value="Unassembled WGS sequence"/>
</dbReference>
<organism evidence="15 16">
    <name type="scientific">Salvia divinorum</name>
    <name type="common">Maria pastora</name>
    <name type="synonym">Diviner's sage</name>
    <dbReference type="NCBI Taxonomy" id="28513"/>
    <lineage>
        <taxon>Eukaryota</taxon>
        <taxon>Viridiplantae</taxon>
        <taxon>Streptophyta</taxon>
        <taxon>Embryophyta</taxon>
        <taxon>Tracheophyta</taxon>
        <taxon>Spermatophyta</taxon>
        <taxon>Magnoliopsida</taxon>
        <taxon>eudicotyledons</taxon>
        <taxon>Gunneridae</taxon>
        <taxon>Pentapetalae</taxon>
        <taxon>asterids</taxon>
        <taxon>lamiids</taxon>
        <taxon>Lamiales</taxon>
        <taxon>Lamiaceae</taxon>
        <taxon>Nepetoideae</taxon>
        <taxon>Mentheae</taxon>
        <taxon>Salviinae</taxon>
        <taxon>Salvia</taxon>
        <taxon>Salvia subgen. Calosphace</taxon>
    </lineage>
</organism>
<dbReference type="InterPro" id="IPR050164">
    <property type="entry name" value="Peptidase_C19"/>
</dbReference>
<evidence type="ECO:0000259" key="14">
    <source>
        <dbReference type="PROSITE" id="PS50271"/>
    </source>
</evidence>
<feature type="compositionally biased region" description="Acidic residues" evidence="12">
    <location>
        <begin position="514"/>
        <end position="524"/>
    </location>
</feature>
<feature type="region of interest" description="Disordered" evidence="12">
    <location>
        <begin position="506"/>
        <end position="650"/>
    </location>
</feature>
<dbReference type="GO" id="GO:0006508">
    <property type="term" value="P:proteolysis"/>
    <property type="evidence" value="ECO:0007669"/>
    <property type="project" value="UniProtKB-KW"/>
</dbReference>
<dbReference type="EMBL" id="JBEAFC010000011">
    <property type="protein sequence ID" value="KAL1536119.1"/>
    <property type="molecule type" value="Genomic_DNA"/>
</dbReference>
<evidence type="ECO:0000256" key="7">
    <source>
        <dbReference type="ARBA" id="ARBA00022786"/>
    </source>
</evidence>
<feature type="compositionally biased region" description="Basic and acidic residues" evidence="12">
    <location>
        <begin position="791"/>
        <end position="802"/>
    </location>
</feature>
<protein>
    <recommendedName>
        <fullName evidence="3">ubiquitinyl hydrolase 1</fullName>
        <ecNumber evidence="3">3.4.19.12</ecNumber>
    </recommendedName>
</protein>
<dbReference type="InterPro" id="IPR001607">
    <property type="entry name" value="Znf_UBP"/>
</dbReference>
<keyword evidence="6 11" id="KW-0863">Zinc-finger</keyword>
<evidence type="ECO:0000256" key="11">
    <source>
        <dbReference type="PROSITE-ProRule" id="PRU00502"/>
    </source>
</evidence>
<keyword evidence="16" id="KW-1185">Reference proteome</keyword>
<dbReference type="EC" id="3.4.19.12" evidence="3"/>
<dbReference type="PROSITE" id="PS50235">
    <property type="entry name" value="USP_3"/>
    <property type="match status" value="1"/>
</dbReference>
<feature type="compositionally biased region" description="Basic and acidic residues" evidence="12">
    <location>
        <begin position="609"/>
        <end position="619"/>
    </location>
</feature>
<name>A0ABD1FWA7_SALDI</name>
<feature type="domain" description="UBP-type" evidence="14">
    <location>
        <begin position="48"/>
        <end position="181"/>
    </location>
</feature>
<reference evidence="15 16" key="1">
    <citation type="submission" date="2024-06" db="EMBL/GenBank/DDBJ databases">
        <title>A chromosome level genome sequence of Diviner's sage (Salvia divinorum).</title>
        <authorList>
            <person name="Ford S.A."/>
            <person name="Ro D.-K."/>
            <person name="Ness R.W."/>
            <person name="Phillips M.A."/>
        </authorList>
    </citation>
    <scope>NUCLEOTIDE SEQUENCE [LARGE SCALE GENOMIC DNA]</scope>
    <source>
        <strain evidence="15">SAF-2024a</strain>
        <tissue evidence="15">Leaf</tissue>
    </source>
</reference>
<dbReference type="InterPro" id="IPR018200">
    <property type="entry name" value="USP_CS"/>
</dbReference>
<evidence type="ECO:0000256" key="3">
    <source>
        <dbReference type="ARBA" id="ARBA00012759"/>
    </source>
</evidence>
<dbReference type="GO" id="GO:0004843">
    <property type="term" value="F:cysteine-type deubiquitinase activity"/>
    <property type="evidence" value="ECO:0007669"/>
    <property type="project" value="UniProtKB-EC"/>
</dbReference>
<feature type="compositionally biased region" description="Polar residues" evidence="12">
    <location>
        <begin position="540"/>
        <end position="556"/>
    </location>
</feature>
<dbReference type="PROSITE" id="PS00972">
    <property type="entry name" value="USP_1"/>
    <property type="match status" value="1"/>
</dbReference>
<evidence type="ECO:0000256" key="2">
    <source>
        <dbReference type="ARBA" id="ARBA00009085"/>
    </source>
</evidence>
<feature type="compositionally biased region" description="Basic residues" evidence="12">
    <location>
        <begin position="393"/>
        <end position="405"/>
    </location>
</feature>
<dbReference type="Gene3D" id="3.90.70.10">
    <property type="entry name" value="Cysteine proteinases"/>
    <property type="match status" value="2"/>
</dbReference>
<feature type="region of interest" description="Disordered" evidence="12">
    <location>
        <begin position="378"/>
        <end position="429"/>
    </location>
</feature>
<dbReference type="PROSITE" id="PS50271">
    <property type="entry name" value="ZF_UBP"/>
    <property type="match status" value="1"/>
</dbReference>
<dbReference type="InterPro" id="IPR038765">
    <property type="entry name" value="Papain-like_cys_pep_sf"/>
</dbReference>
<feature type="compositionally biased region" description="Polar residues" evidence="12">
    <location>
        <begin position="620"/>
        <end position="648"/>
    </location>
</feature>
<feature type="region of interest" description="Disordered" evidence="12">
    <location>
        <begin position="772"/>
        <end position="802"/>
    </location>
</feature>
<evidence type="ECO:0000259" key="13">
    <source>
        <dbReference type="PROSITE" id="PS50235"/>
    </source>
</evidence>
<proteinExistence type="inferred from homology"/>
<evidence type="ECO:0000256" key="12">
    <source>
        <dbReference type="SAM" id="MobiDB-lite"/>
    </source>
</evidence>
<comment type="catalytic activity">
    <reaction evidence="1">
        <text>Thiol-dependent hydrolysis of ester, thioester, amide, peptide and isopeptide bonds formed by the C-terminal Gly of ubiquitin (a 76-residue protein attached to proteins as an intracellular targeting signal).</text>
        <dbReference type="EC" id="3.4.19.12"/>
    </reaction>
</comment>
<keyword evidence="8 15" id="KW-0378">Hydrolase</keyword>
<feature type="compositionally biased region" description="Basic residues" evidence="12">
    <location>
        <begin position="1"/>
        <end position="11"/>
    </location>
</feature>
<evidence type="ECO:0000256" key="10">
    <source>
        <dbReference type="ARBA" id="ARBA00058678"/>
    </source>
</evidence>
<dbReference type="Gene3D" id="3.30.40.10">
    <property type="entry name" value="Zinc/RING finger domain, C3HC4 (zinc finger)"/>
    <property type="match status" value="1"/>
</dbReference>
<evidence type="ECO:0000313" key="16">
    <source>
        <dbReference type="Proteomes" id="UP001567538"/>
    </source>
</evidence>
<dbReference type="SMART" id="SM00290">
    <property type="entry name" value="ZnF_UBP"/>
    <property type="match status" value="1"/>
</dbReference>
<evidence type="ECO:0000313" key="15">
    <source>
        <dbReference type="EMBL" id="KAL1536119.1"/>
    </source>
</evidence>
<feature type="compositionally biased region" description="Polar residues" evidence="12">
    <location>
        <begin position="406"/>
        <end position="429"/>
    </location>
</feature>
<evidence type="ECO:0000256" key="4">
    <source>
        <dbReference type="ARBA" id="ARBA00022670"/>
    </source>
</evidence>
<feature type="region of interest" description="Disordered" evidence="12">
    <location>
        <begin position="1"/>
        <end position="37"/>
    </location>
</feature>
<feature type="region of interest" description="Disordered" evidence="12">
    <location>
        <begin position="693"/>
        <end position="732"/>
    </location>
</feature>